<dbReference type="Proteomes" id="UP001431209">
    <property type="component" value="Unassembled WGS sequence"/>
</dbReference>
<keyword evidence="2" id="KW-1185">Reference proteome</keyword>
<gene>
    <name evidence="1" type="ORF">AKO1_009974</name>
</gene>
<protein>
    <submittedName>
        <fullName evidence="1">Coiled-coil domain-containing protein</fullName>
    </submittedName>
</protein>
<reference evidence="1 2" key="1">
    <citation type="submission" date="2024-03" db="EMBL/GenBank/DDBJ databases">
        <title>The Acrasis kona genome and developmental transcriptomes reveal deep origins of eukaryotic multicellular pathways.</title>
        <authorList>
            <person name="Sheikh S."/>
            <person name="Fu C.-J."/>
            <person name="Brown M.W."/>
            <person name="Baldauf S.L."/>
        </authorList>
    </citation>
    <scope>NUCLEOTIDE SEQUENCE [LARGE SCALE GENOMIC DNA]</scope>
    <source>
        <strain evidence="1 2">ATCC MYA-3509</strain>
    </source>
</reference>
<accession>A0AAW2ZQ08</accession>
<proteinExistence type="predicted"/>
<dbReference type="EMBL" id="JAOPGA020001779">
    <property type="protein sequence ID" value="KAL0491251.1"/>
    <property type="molecule type" value="Genomic_DNA"/>
</dbReference>
<name>A0AAW2ZQ08_9EUKA</name>
<evidence type="ECO:0000313" key="1">
    <source>
        <dbReference type="EMBL" id="KAL0491251.1"/>
    </source>
</evidence>
<sequence>MGRKERIGDYTIDGEYFRERVLTKNENACDSEYRNLTDCLTKPGAPEDDDDKMILCEGYYTRLSVCVQKREKEAKRDNKRLQTIKSQIIRLQKRIVKL</sequence>
<dbReference type="AlphaFoldDB" id="A0AAW2ZQ08"/>
<evidence type="ECO:0000313" key="2">
    <source>
        <dbReference type="Proteomes" id="UP001431209"/>
    </source>
</evidence>
<organism evidence="1 2">
    <name type="scientific">Acrasis kona</name>
    <dbReference type="NCBI Taxonomy" id="1008807"/>
    <lineage>
        <taxon>Eukaryota</taxon>
        <taxon>Discoba</taxon>
        <taxon>Heterolobosea</taxon>
        <taxon>Tetramitia</taxon>
        <taxon>Eutetramitia</taxon>
        <taxon>Acrasidae</taxon>
        <taxon>Acrasis</taxon>
    </lineage>
</organism>
<comment type="caution">
    <text evidence="1">The sequence shown here is derived from an EMBL/GenBank/DDBJ whole genome shotgun (WGS) entry which is preliminary data.</text>
</comment>